<name>A0A6J6C2B7_9ZZZZ</name>
<organism evidence="2">
    <name type="scientific">freshwater metagenome</name>
    <dbReference type="NCBI Taxonomy" id="449393"/>
    <lineage>
        <taxon>unclassified sequences</taxon>
        <taxon>metagenomes</taxon>
        <taxon>ecological metagenomes</taxon>
    </lineage>
</organism>
<evidence type="ECO:0000313" key="2">
    <source>
        <dbReference type="EMBL" id="CAB4545440.1"/>
    </source>
</evidence>
<reference evidence="2" key="1">
    <citation type="submission" date="2020-05" db="EMBL/GenBank/DDBJ databases">
        <authorList>
            <person name="Chiriac C."/>
            <person name="Salcher M."/>
            <person name="Ghai R."/>
            <person name="Kavagutti S V."/>
        </authorList>
    </citation>
    <scope>NUCLEOTIDE SEQUENCE</scope>
</reference>
<feature type="region of interest" description="Disordered" evidence="1">
    <location>
        <begin position="175"/>
        <end position="202"/>
    </location>
</feature>
<gene>
    <name evidence="2" type="ORF">UFOPK1446_00674</name>
</gene>
<dbReference type="AlphaFoldDB" id="A0A6J6C2B7"/>
<evidence type="ECO:0000256" key="1">
    <source>
        <dbReference type="SAM" id="MobiDB-lite"/>
    </source>
</evidence>
<accession>A0A6J6C2B7</accession>
<dbReference type="EMBL" id="CAEZSO010000122">
    <property type="protein sequence ID" value="CAB4545440.1"/>
    <property type="molecule type" value="Genomic_DNA"/>
</dbReference>
<sequence>MVGESANTATAAKVGTSSPTSRMSTSIPARLSPPRTVSASSEVLTRAPMACNSSGKRAPAWVVVPGQPAMVTELPVTAAAAKNGAALDKSGSITTSTALIGPGCTDHVACVGSSVWAVTSTPRSRNICTVMSMCGNEGIAPPACSMVKPSVKAGATSKSALTNCDEAEASRVMCPPRGGPSARSVKGRSLRPPSSIVTPSSRSAAMTGCMGRTRACGSPSMVISP</sequence>
<protein>
    <submittedName>
        <fullName evidence="2">Unannotated protein</fullName>
    </submittedName>
</protein>
<proteinExistence type="predicted"/>
<feature type="compositionally biased region" description="Polar residues" evidence="1">
    <location>
        <begin position="1"/>
        <end position="27"/>
    </location>
</feature>
<feature type="region of interest" description="Disordered" evidence="1">
    <location>
        <begin position="1"/>
        <end position="37"/>
    </location>
</feature>